<dbReference type="RefSeq" id="WP_128914050.1">
    <property type="nucleotide sequence ID" value="NZ_RDSM01000002.1"/>
</dbReference>
<evidence type="ECO:0000313" key="7">
    <source>
        <dbReference type="EMBL" id="RXH56621.1"/>
    </source>
</evidence>
<dbReference type="OrthoDB" id="9792068at2"/>
<accession>A0A4Q0T4Y9</accession>
<name>A0A4Q0T4Y9_9BACT</name>
<comment type="caution">
    <text evidence="7">The sequence shown here is derived from an EMBL/GenBank/DDBJ whole genome shotgun (WGS) entry which is preliminary data.</text>
</comment>
<protein>
    <recommendedName>
        <fullName evidence="3 6">Flagellar basal body rod protein FlgB</fullName>
    </recommendedName>
</protein>
<gene>
    <name evidence="7" type="ORF">GRAN_3478</name>
</gene>
<comment type="function">
    <text evidence="5 6">Structural component of flagellum, the bacterial motility apparatus. Part of the rod structure of flagellar basal body.</text>
</comment>
<dbReference type="InterPro" id="IPR006300">
    <property type="entry name" value="FlgB"/>
</dbReference>
<dbReference type="GO" id="GO:0071973">
    <property type="term" value="P:bacterial-type flagellum-dependent cell motility"/>
    <property type="evidence" value="ECO:0007669"/>
    <property type="project" value="InterPro"/>
</dbReference>
<sequence>MQVTTPLSDALGLYLDLASDQLKLTAGNMANVDTPGYKTQGFDFDAEFARELSAQDPTGATTALEKAADVDGLVARPDGNNVSMDRESMQLAKSQLQFKTGVALLKREYANVMAAIHADANSR</sequence>
<evidence type="ECO:0000256" key="5">
    <source>
        <dbReference type="ARBA" id="ARBA00024934"/>
    </source>
</evidence>
<comment type="similarity">
    <text evidence="2 6">Belongs to the flagella basal body rod proteins family.</text>
</comment>
<evidence type="ECO:0000256" key="3">
    <source>
        <dbReference type="ARBA" id="ARBA00014376"/>
    </source>
</evidence>
<dbReference type="Proteomes" id="UP000289437">
    <property type="component" value="Unassembled WGS sequence"/>
</dbReference>
<evidence type="ECO:0000256" key="6">
    <source>
        <dbReference type="PIRNR" id="PIRNR002889"/>
    </source>
</evidence>
<keyword evidence="8" id="KW-1185">Reference proteome</keyword>
<keyword evidence="4 6" id="KW-0975">Bacterial flagellum</keyword>
<proteinExistence type="inferred from homology"/>
<dbReference type="EMBL" id="RDSM01000002">
    <property type="protein sequence ID" value="RXH56621.1"/>
    <property type="molecule type" value="Genomic_DNA"/>
</dbReference>
<dbReference type="AlphaFoldDB" id="A0A4Q0T4Y9"/>
<evidence type="ECO:0000313" key="8">
    <source>
        <dbReference type="Proteomes" id="UP000289437"/>
    </source>
</evidence>
<comment type="subcellular location">
    <subcellularLocation>
        <location evidence="1 6">Bacterial flagellum basal body</location>
    </subcellularLocation>
</comment>
<keyword evidence="7" id="KW-0969">Cilium</keyword>
<organism evidence="7 8">
    <name type="scientific">Granulicella sibirica</name>
    <dbReference type="NCBI Taxonomy" id="2479048"/>
    <lineage>
        <taxon>Bacteria</taxon>
        <taxon>Pseudomonadati</taxon>
        <taxon>Acidobacteriota</taxon>
        <taxon>Terriglobia</taxon>
        <taxon>Terriglobales</taxon>
        <taxon>Acidobacteriaceae</taxon>
        <taxon>Granulicella</taxon>
    </lineage>
</organism>
<dbReference type="PIRSF" id="PIRSF002889">
    <property type="entry name" value="Rod_FlgB"/>
    <property type="match status" value="1"/>
</dbReference>
<evidence type="ECO:0000256" key="1">
    <source>
        <dbReference type="ARBA" id="ARBA00004117"/>
    </source>
</evidence>
<evidence type="ECO:0000256" key="4">
    <source>
        <dbReference type="ARBA" id="ARBA00023143"/>
    </source>
</evidence>
<reference evidence="8" key="2">
    <citation type="submission" date="2019-02" db="EMBL/GenBank/DDBJ databases">
        <title>Granulicella sibirica sp. nov., a psychrotolerant acidobacterium isolated from an organic soil layer in forested tundra, West Siberia.</title>
        <authorList>
            <person name="Oshkin I.Y."/>
            <person name="Kulichevskaya I.S."/>
            <person name="Rijpstra W.I.C."/>
            <person name="Sinninghe Damste J.S."/>
            <person name="Rakitin A.L."/>
            <person name="Ravin N.V."/>
            <person name="Dedysh S.N."/>
        </authorList>
    </citation>
    <scope>NUCLEOTIDE SEQUENCE [LARGE SCALE GENOMIC DNA]</scope>
    <source>
        <strain evidence="8">AF10</strain>
    </source>
</reference>
<keyword evidence="7" id="KW-0966">Cell projection</keyword>
<reference evidence="7 8" key="1">
    <citation type="submission" date="2018-11" db="EMBL/GenBank/DDBJ databases">
        <authorList>
            <person name="Mardanov A.V."/>
            <person name="Ravin N.V."/>
            <person name="Dedysh S.N."/>
        </authorList>
    </citation>
    <scope>NUCLEOTIDE SEQUENCE [LARGE SCALE GENOMIC DNA]</scope>
    <source>
        <strain evidence="7 8">AF10</strain>
    </source>
</reference>
<keyword evidence="7" id="KW-0282">Flagellum</keyword>
<evidence type="ECO:0000256" key="2">
    <source>
        <dbReference type="ARBA" id="ARBA00009677"/>
    </source>
</evidence>
<dbReference type="NCBIfam" id="TIGR01396">
    <property type="entry name" value="FlgB"/>
    <property type="match status" value="1"/>
</dbReference>
<dbReference type="GO" id="GO:0030694">
    <property type="term" value="C:bacterial-type flagellum basal body, rod"/>
    <property type="evidence" value="ECO:0007669"/>
    <property type="project" value="InterPro"/>
</dbReference>
<comment type="subunit">
    <text evidence="6">The basal body constitutes a major portion of the flagellar organelle and consists of a number of rings mounted on a central rod.</text>
</comment>